<keyword evidence="10 13" id="KW-0479">Metal-binding</keyword>
<dbReference type="GO" id="GO:0003723">
    <property type="term" value="F:RNA binding"/>
    <property type="evidence" value="ECO:0007669"/>
    <property type="project" value="UniProtKB-UniRule"/>
</dbReference>
<organism evidence="17 18">
    <name type="scientific">Geoglobus acetivorans</name>
    <dbReference type="NCBI Taxonomy" id="565033"/>
    <lineage>
        <taxon>Archaea</taxon>
        <taxon>Methanobacteriati</taxon>
        <taxon>Methanobacteriota</taxon>
        <taxon>Archaeoglobi</taxon>
        <taxon>Archaeoglobales</taxon>
        <taxon>Archaeoglobaceae</taxon>
        <taxon>Geoglobus</taxon>
    </lineage>
</organism>
<dbReference type="NCBIfam" id="TIGR00729">
    <property type="entry name" value="ribonuclease HII"/>
    <property type="match status" value="1"/>
</dbReference>
<dbReference type="KEGG" id="gac:GACE_0324"/>
<dbReference type="GO" id="GO:0030145">
    <property type="term" value="F:manganese ion binding"/>
    <property type="evidence" value="ECO:0007669"/>
    <property type="project" value="UniProtKB-UniRule"/>
</dbReference>
<gene>
    <name evidence="13" type="primary">rnhB</name>
    <name evidence="17" type="ORF">GACE_0324</name>
</gene>
<sequence length="211" mass="24070">MIIAGIDEAGKGPVIGPLVVCGVACDEKLLKKLVDLGVRDSKKLTPKRRKEIAEELKKLVKWEAVVIQPAELDRMMEDRTINEILKETCARIISRLNPDVAFVDSFDVRPERLSAELERLTGKKVVAKHYGEEEPVVAAASIIAKCLRDEMVERLKEKYGDFGSGYASDERTRKWLEERLKNGEVPDIVRRKWKTVDRMMNGLKQKSLYEF</sequence>
<dbReference type="eggNOG" id="arCOG04121">
    <property type="taxonomic scope" value="Archaea"/>
</dbReference>
<feature type="binding site" evidence="13 14">
    <location>
        <position position="8"/>
    </location>
    <ligand>
        <name>a divalent metal cation</name>
        <dbReference type="ChEBI" id="CHEBI:60240"/>
    </ligand>
</feature>
<comment type="similarity">
    <text evidence="5 13 15">Belongs to the RNase HII family.</text>
</comment>
<dbReference type="PANTHER" id="PTHR10954:SF23">
    <property type="entry name" value="RIBONUCLEASE"/>
    <property type="match status" value="1"/>
</dbReference>
<keyword evidence="11 13" id="KW-0255">Endonuclease</keyword>
<accession>A0A0A7GEK3</accession>
<dbReference type="GO" id="GO:0005737">
    <property type="term" value="C:cytoplasm"/>
    <property type="evidence" value="ECO:0007669"/>
    <property type="project" value="UniProtKB-SubCell"/>
</dbReference>
<keyword evidence="13" id="KW-0464">Manganese</keyword>
<dbReference type="STRING" id="565033.GACE_0324"/>
<reference evidence="17 18" key="1">
    <citation type="journal article" date="2015" name="Appl. Environ. Microbiol.">
        <title>The Geoglobus acetivorans genome: Fe(III) reduction, acetate utilization, autotrophic growth, and degradation of aromatic compounds in a hyperthermophilic archaeon.</title>
        <authorList>
            <person name="Mardanov A.V."/>
            <person name="Slododkina G.B."/>
            <person name="Slobodkin A.I."/>
            <person name="Beletsky A.V."/>
            <person name="Gavrilov S.N."/>
            <person name="Kublanov I.V."/>
            <person name="Bonch-Osmolovskaya E.A."/>
            <person name="Skryabin K.G."/>
            <person name="Ravin N.V."/>
        </authorList>
    </citation>
    <scope>NUCLEOTIDE SEQUENCE [LARGE SCALE GENOMIC DNA]</scope>
    <source>
        <strain evidence="17 18">SBH6</strain>
    </source>
</reference>
<evidence type="ECO:0000256" key="9">
    <source>
        <dbReference type="ARBA" id="ARBA00022722"/>
    </source>
</evidence>
<feature type="binding site" evidence="13 14">
    <location>
        <position position="7"/>
    </location>
    <ligand>
        <name>a divalent metal cation</name>
        <dbReference type="ChEBI" id="CHEBI:60240"/>
    </ligand>
</feature>
<evidence type="ECO:0000256" key="7">
    <source>
        <dbReference type="ARBA" id="ARBA00019179"/>
    </source>
</evidence>
<evidence type="ECO:0000256" key="14">
    <source>
        <dbReference type="PROSITE-ProRule" id="PRU01319"/>
    </source>
</evidence>
<evidence type="ECO:0000256" key="11">
    <source>
        <dbReference type="ARBA" id="ARBA00022759"/>
    </source>
</evidence>
<comment type="function">
    <text evidence="3 13 15">Endonuclease that specifically degrades the RNA of RNA-DNA hybrids.</text>
</comment>
<dbReference type="EC" id="3.1.26.4" evidence="6 13"/>
<evidence type="ECO:0000256" key="1">
    <source>
        <dbReference type="ARBA" id="ARBA00000077"/>
    </source>
</evidence>
<dbReference type="InterPro" id="IPR023160">
    <property type="entry name" value="RNase_HII_hlx-loop-hlx_cap_dom"/>
</dbReference>
<evidence type="ECO:0000256" key="13">
    <source>
        <dbReference type="HAMAP-Rule" id="MF_00052"/>
    </source>
</evidence>
<evidence type="ECO:0000256" key="10">
    <source>
        <dbReference type="ARBA" id="ARBA00022723"/>
    </source>
</evidence>
<dbReference type="Gene3D" id="3.30.420.10">
    <property type="entry name" value="Ribonuclease H-like superfamily/Ribonuclease H"/>
    <property type="match status" value="1"/>
</dbReference>
<keyword evidence="8 13" id="KW-0963">Cytoplasm</keyword>
<comment type="catalytic activity">
    <reaction evidence="1 13 14 15">
        <text>Endonucleolytic cleavage to 5'-phosphomonoester.</text>
        <dbReference type="EC" id="3.1.26.4"/>
    </reaction>
</comment>
<dbReference type="GeneID" id="24796925"/>
<dbReference type="InterPro" id="IPR036397">
    <property type="entry name" value="RNaseH_sf"/>
</dbReference>
<feature type="binding site" evidence="13 14">
    <location>
        <position position="104"/>
    </location>
    <ligand>
        <name>a divalent metal cation</name>
        <dbReference type="ChEBI" id="CHEBI:60240"/>
    </ligand>
</feature>
<dbReference type="GO" id="GO:0043137">
    <property type="term" value="P:DNA replication, removal of RNA primer"/>
    <property type="evidence" value="ECO:0007669"/>
    <property type="project" value="TreeGrafter"/>
</dbReference>
<feature type="domain" description="RNase H type-2" evidence="16">
    <location>
        <begin position="1"/>
        <end position="205"/>
    </location>
</feature>
<protein>
    <recommendedName>
        <fullName evidence="7 13">Ribonuclease HII</fullName>
        <shortName evidence="13">RNase HII</shortName>
        <ecNumber evidence="6 13">3.1.26.4</ecNumber>
    </recommendedName>
</protein>
<comment type="cofactor">
    <cofactor evidence="2">
        <name>Mg(2+)</name>
        <dbReference type="ChEBI" id="CHEBI:18420"/>
    </cofactor>
</comment>
<dbReference type="HAMAP" id="MF_00052_A">
    <property type="entry name" value="RNase_HII_A"/>
    <property type="match status" value="1"/>
</dbReference>
<keyword evidence="9 13" id="KW-0540">Nuclease</keyword>
<dbReference type="InterPro" id="IPR012337">
    <property type="entry name" value="RNaseH-like_sf"/>
</dbReference>
<dbReference type="Pfam" id="PF01351">
    <property type="entry name" value="RNase_HII"/>
    <property type="match status" value="1"/>
</dbReference>
<evidence type="ECO:0000259" key="16">
    <source>
        <dbReference type="PROSITE" id="PS51975"/>
    </source>
</evidence>
<proteinExistence type="inferred from homology"/>
<dbReference type="InterPro" id="IPR020787">
    <property type="entry name" value="RNase_HII_arc"/>
</dbReference>
<dbReference type="PANTHER" id="PTHR10954">
    <property type="entry name" value="RIBONUCLEASE H2 SUBUNIT A"/>
    <property type="match status" value="1"/>
</dbReference>
<evidence type="ECO:0000256" key="8">
    <source>
        <dbReference type="ARBA" id="ARBA00022490"/>
    </source>
</evidence>
<name>A0A0A7GEK3_GEOAI</name>
<evidence type="ECO:0000313" key="18">
    <source>
        <dbReference type="Proteomes" id="UP000030624"/>
    </source>
</evidence>
<dbReference type="InterPro" id="IPR001352">
    <property type="entry name" value="RNase_HII/HIII"/>
</dbReference>
<dbReference type="GO" id="GO:0006298">
    <property type="term" value="P:mismatch repair"/>
    <property type="evidence" value="ECO:0007669"/>
    <property type="project" value="TreeGrafter"/>
</dbReference>
<evidence type="ECO:0000256" key="3">
    <source>
        <dbReference type="ARBA" id="ARBA00004065"/>
    </source>
</evidence>
<evidence type="ECO:0000256" key="12">
    <source>
        <dbReference type="ARBA" id="ARBA00022801"/>
    </source>
</evidence>
<evidence type="ECO:0000256" key="5">
    <source>
        <dbReference type="ARBA" id="ARBA00007383"/>
    </source>
</evidence>
<dbReference type="GO" id="GO:0032299">
    <property type="term" value="C:ribonuclease H2 complex"/>
    <property type="evidence" value="ECO:0007669"/>
    <property type="project" value="TreeGrafter"/>
</dbReference>
<dbReference type="PROSITE" id="PS51975">
    <property type="entry name" value="RNASE_H_2"/>
    <property type="match status" value="1"/>
</dbReference>
<dbReference type="InterPro" id="IPR024567">
    <property type="entry name" value="RNase_HII/HIII_dom"/>
</dbReference>
<dbReference type="HOGENOM" id="CLU_036532_0_4_2"/>
<evidence type="ECO:0000256" key="4">
    <source>
        <dbReference type="ARBA" id="ARBA00004496"/>
    </source>
</evidence>
<evidence type="ECO:0000256" key="15">
    <source>
        <dbReference type="RuleBase" id="RU003515"/>
    </source>
</evidence>
<evidence type="ECO:0000313" key="17">
    <source>
        <dbReference type="EMBL" id="AIY89381.1"/>
    </source>
</evidence>
<evidence type="ECO:0000256" key="2">
    <source>
        <dbReference type="ARBA" id="ARBA00001946"/>
    </source>
</evidence>
<comment type="cofactor">
    <cofactor evidence="13 14">
        <name>Mn(2+)</name>
        <dbReference type="ChEBI" id="CHEBI:29035"/>
    </cofactor>
    <cofactor evidence="13 14">
        <name>Mg(2+)</name>
        <dbReference type="ChEBI" id="CHEBI:18420"/>
    </cofactor>
    <text evidence="13 14">Manganese or magnesium. Binds 1 divalent metal ion per monomer in the absence of substrate. May bind a second metal ion after substrate binding.</text>
</comment>
<comment type="subcellular location">
    <subcellularLocation>
        <location evidence="4 13">Cytoplasm</location>
    </subcellularLocation>
</comment>
<dbReference type="InterPro" id="IPR004649">
    <property type="entry name" value="RNase_H2_suA"/>
</dbReference>
<dbReference type="GO" id="GO:0004523">
    <property type="term" value="F:RNA-DNA hybrid ribonuclease activity"/>
    <property type="evidence" value="ECO:0007669"/>
    <property type="project" value="UniProtKB-UniRule"/>
</dbReference>
<dbReference type="AlphaFoldDB" id="A0A0A7GEK3"/>
<dbReference type="RefSeq" id="WP_048090618.1">
    <property type="nucleotide sequence ID" value="NZ_CP009552.1"/>
</dbReference>
<evidence type="ECO:0000256" key="6">
    <source>
        <dbReference type="ARBA" id="ARBA00012180"/>
    </source>
</evidence>
<keyword evidence="12 13" id="KW-0378">Hydrolase</keyword>
<dbReference type="CDD" id="cd07180">
    <property type="entry name" value="RNase_HII_archaea_like"/>
    <property type="match status" value="1"/>
</dbReference>
<dbReference type="Gene3D" id="1.10.10.460">
    <property type="entry name" value="Ribonuclease hii. Domain 2"/>
    <property type="match status" value="1"/>
</dbReference>
<dbReference type="SUPFAM" id="SSF53098">
    <property type="entry name" value="Ribonuclease H-like"/>
    <property type="match status" value="1"/>
</dbReference>
<dbReference type="Proteomes" id="UP000030624">
    <property type="component" value="Chromosome"/>
</dbReference>
<dbReference type="EMBL" id="CP009552">
    <property type="protein sequence ID" value="AIY89381.1"/>
    <property type="molecule type" value="Genomic_DNA"/>
</dbReference>